<evidence type="ECO:0000256" key="11">
    <source>
        <dbReference type="ARBA" id="ARBA00022825"/>
    </source>
</evidence>
<gene>
    <name evidence="21" type="primary">HtrA2</name>
    <name evidence="21" type="ORF">E2C01_002066</name>
</gene>
<evidence type="ECO:0000256" key="8">
    <source>
        <dbReference type="ARBA" id="ARBA00022692"/>
    </source>
</evidence>
<protein>
    <recommendedName>
        <fullName evidence="6">Serine protease HTRA2, mitochondrial</fullName>
        <ecNumber evidence="5">3.4.21.108</ecNumber>
    </recommendedName>
    <alternativeName>
        <fullName evidence="17">High temperature requirement protein A2</fullName>
    </alternativeName>
</protein>
<dbReference type="InterPro" id="IPR041489">
    <property type="entry name" value="PDZ_6"/>
</dbReference>
<feature type="region of interest" description="Disordered" evidence="19">
    <location>
        <begin position="124"/>
        <end position="143"/>
    </location>
</feature>
<dbReference type="EC" id="3.4.21.108" evidence="5"/>
<evidence type="ECO:0000256" key="13">
    <source>
        <dbReference type="ARBA" id="ARBA00022989"/>
    </source>
</evidence>
<keyword evidence="10" id="KW-0378">Hydrolase</keyword>
<comment type="function">
    <text evidence="18">Serine protease that shows proteolytic activity against a non-specific substrate beta-casein. Promotes or induces cell death either by direct binding to and inhibition of BIRC proteins (also called inhibitor of apoptosis proteins, IAPs), leading to an increase in caspase activity, or by a BIRC inhibition-independent, caspase-independent and serine protease activity-dependent mechanism. Can antagonize antiapoptotic activity of th/Diap1 by directly inducing the degradation of th/Diap1.</text>
</comment>
<dbReference type="FunFam" id="2.40.10.120:FF:000004">
    <property type="entry name" value="Serine protease HTRA2, mitochondrial"/>
    <property type="match status" value="1"/>
</dbReference>
<evidence type="ECO:0000256" key="7">
    <source>
        <dbReference type="ARBA" id="ARBA00022670"/>
    </source>
</evidence>
<dbReference type="GO" id="GO:0005758">
    <property type="term" value="C:mitochondrial intermembrane space"/>
    <property type="evidence" value="ECO:0007669"/>
    <property type="project" value="UniProtKB-SubCell"/>
</dbReference>
<comment type="subcellular location">
    <subcellularLocation>
        <location evidence="3">Mitochondrion intermembrane space</location>
        <topology evidence="3">Single-pass membrane protein</topology>
    </subcellularLocation>
    <subcellularLocation>
        <location evidence="2">Mitochondrion membrane</location>
        <topology evidence="2">Single-pass membrane protein</topology>
    </subcellularLocation>
</comment>
<evidence type="ECO:0000256" key="17">
    <source>
        <dbReference type="ARBA" id="ARBA00029644"/>
    </source>
</evidence>
<evidence type="ECO:0000256" key="5">
    <source>
        <dbReference type="ARBA" id="ARBA00013033"/>
    </source>
</evidence>
<evidence type="ECO:0000256" key="19">
    <source>
        <dbReference type="SAM" id="MobiDB-lite"/>
    </source>
</evidence>
<dbReference type="Gene3D" id="2.40.10.120">
    <property type="match status" value="1"/>
</dbReference>
<dbReference type="Pfam" id="PF17820">
    <property type="entry name" value="PDZ_6"/>
    <property type="match status" value="1"/>
</dbReference>
<keyword evidence="7 21" id="KW-0645">Protease</keyword>
<evidence type="ECO:0000256" key="10">
    <source>
        <dbReference type="ARBA" id="ARBA00022801"/>
    </source>
</evidence>
<evidence type="ECO:0000256" key="1">
    <source>
        <dbReference type="ARBA" id="ARBA00001760"/>
    </source>
</evidence>
<dbReference type="GO" id="GO:0043065">
    <property type="term" value="P:positive regulation of apoptotic process"/>
    <property type="evidence" value="ECO:0007669"/>
    <property type="project" value="TreeGrafter"/>
</dbReference>
<accession>A0A5B7CL49</accession>
<feature type="domain" description="PDZ" evidence="20">
    <location>
        <begin position="354"/>
        <end position="459"/>
    </location>
</feature>
<keyword evidence="16" id="KW-0865">Zymogen</keyword>
<dbReference type="Gene3D" id="2.30.42.10">
    <property type="match status" value="1"/>
</dbReference>
<dbReference type="GO" id="GO:0031966">
    <property type="term" value="C:mitochondrial membrane"/>
    <property type="evidence" value="ECO:0007669"/>
    <property type="project" value="UniProtKB-SubCell"/>
</dbReference>
<evidence type="ECO:0000256" key="14">
    <source>
        <dbReference type="ARBA" id="ARBA00023128"/>
    </source>
</evidence>
<sequence>MVCCISVCLKFFYYFAGLWSCSLWSREKRRLAKQLLLSNPVLVRCAASQVVNHSEVLQRQKDFTKSNPHSESGTFLYSIVGFGAGLILGAIVKSHYNEWSRTKRYLTSVLPCVAAASPFTFTASVDHNNNEPEPPPKQESPLSKRITHNFIADAVEKASDKVVYIDIKDARRGSYVKFGQTLSNGSGFIVSEDGLILTNAHVVTNRPRSSTILVRLHDGSECDGVVEDIDAVSDLALIRVKRCSLSPAPLGKSSDLRPGEFVAALGSPLSLCNTVTAGVVSSVGRPSKELGLRGRDIHYIQTDAAITFGNSGGPLINMDGEVIGINSMTVTSGISFAIPIDYAKEFIAKAEKKRAELAKYPEAQGSDRRRYLGITMLTLTPSIMQELQSRGNMTNRFPPDLTHGILVWKIVVGSPAYQAGLQPGDIITHINNHDINSSRDVYKFLEGRGELSMTVVRNGQRYFVVVVPEE</sequence>
<dbReference type="SUPFAM" id="SSF50156">
    <property type="entry name" value="PDZ domain-like"/>
    <property type="match status" value="1"/>
</dbReference>
<dbReference type="GO" id="GO:0006915">
    <property type="term" value="P:apoptotic process"/>
    <property type="evidence" value="ECO:0007669"/>
    <property type="project" value="UniProtKB-KW"/>
</dbReference>
<evidence type="ECO:0000259" key="20">
    <source>
        <dbReference type="PROSITE" id="PS50106"/>
    </source>
</evidence>
<dbReference type="PROSITE" id="PS50106">
    <property type="entry name" value="PDZ"/>
    <property type="match status" value="1"/>
</dbReference>
<keyword evidence="12" id="KW-0809">Transit peptide</keyword>
<comment type="caution">
    <text evidence="21">The sequence shown here is derived from an EMBL/GenBank/DDBJ whole genome shotgun (WGS) entry which is preliminary data.</text>
</comment>
<evidence type="ECO:0000256" key="16">
    <source>
        <dbReference type="ARBA" id="ARBA00023145"/>
    </source>
</evidence>
<comment type="similarity">
    <text evidence="4">Belongs to the peptidase S1C family.</text>
</comment>
<evidence type="ECO:0000256" key="9">
    <source>
        <dbReference type="ARBA" id="ARBA00022703"/>
    </source>
</evidence>
<dbReference type="PANTHER" id="PTHR22939:SF129">
    <property type="entry name" value="SERINE PROTEASE HTRA2, MITOCHONDRIAL"/>
    <property type="match status" value="1"/>
</dbReference>
<dbReference type="Proteomes" id="UP000324222">
    <property type="component" value="Unassembled WGS sequence"/>
</dbReference>
<dbReference type="GO" id="GO:0007005">
    <property type="term" value="P:mitochondrion organization"/>
    <property type="evidence" value="ECO:0007669"/>
    <property type="project" value="UniProtKB-ARBA"/>
</dbReference>
<evidence type="ECO:0000256" key="18">
    <source>
        <dbReference type="ARBA" id="ARBA00035606"/>
    </source>
</evidence>
<proteinExistence type="inferred from homology"/>
<dbReference type="Pfam" id="PF13365">
    <property type="entry name" value="Trypsin_2"/>
    <property type="match status" value="1"/>
</dbReference>
<dbReference type="GO" id="GO:0006508">
    <property type="term" value="P:proteolysis"/>
    <property type="evidence" value="ECO:0007669"/>
    <property type="project" value="UniProtKB-KW"/>
</dbReference>
<evidence type="ECO:0000313" key="22">
    <source>
        <dbReference type="Proteomes" id="UP000324222"/>
    </source>
</evidence>
<evidence type="ECO:0000256" key="2">
    <source>
        <dbReference type="ARBA" id="ARBA00004304"/>
    </source>
</evidence>
<dbReference type="SUPFAM" id="SSF50494">
    <property type="entry name" value="Trypsin-like serine proteases"/>
    <property type="match status" value="1"/>
</dbReference>
<evidence type="ECO:0000256" key="12">
    <source>
        <dbReference type="ARBA" id="ARBA00022946"/>
    </source>
</evidence>
<name>A0A5B7CL49_PORTR</name>
<evidence type="ECO:0000256" key="15">
    <source>
        <dbReference type="ARBA" id="ARBA00023136"/>
    </source>
</evidence>
<keyword evidence="13" id="KW-1133">Transmembrane helix</keyword>
<dbReference type="InterPro" id="IPR036034">
    <property type="entry name" value="PDZ_sf"/>
</dbReference>
<dbReference type="InterPro" id="IPR009003">
    <property type="entry name" value="Peptidase_S1_PA"/>
</dbReference>
<evidence type="ECO:0000256" key="3">
    <source>
        <dbReference type="ARBA" id="ARBA00004375"/>
    </source>
</evidence>
<keyword evidence="15" id="KW-0472">Membrane</keyword>
<evidence type="ECO:0000256" key="6">
    <source>
        <dbReference type="ARBA" id="ARBA00016929"/>
    </source>
</evidence>
<evidence type="ECO:0000313" key="21">
    <source>
        <dbReference type="EMBL" id="MPC09454.1"/>
    </source>
</evidence>
<organism evidence="21 22">
    <name type="scientific">Portunus trituberculatus</name>
    <name type="common">Swimming crab</name>
    <name type="synonym">Neptunus trituberculatus</name>
    <dbReference type="NCBI Taxonomy" id="210409"/>
    <lineage>
        <taxon>Eukaryota</taxon>
        <taxon>Metazoa</taxon>
        <taxon>Ecdysozoa</taxon>
        <taxon>Arthropoda</taxon>
        <taxon>Crustacea</taxon>
        <taxon>Multicrustacea</taxon>
        <taxon>Malacostraca</taxon>
        <taxon>Eumalacostraca</taxon>
        <taxon>Eucarida</taxon>
        <taxon>Decapoda</taxon>
        <taxon>Pleocyemata</taxon>
        <taxon>Brachyura</taxon>
        <taxon>Eubrachyura</taxon>
        <taxon>Portunoidea</taxon>
        <taxon>Portunidae</taxon>
        <taxon>Portuninae</taxon>
        <taxon>Portunus</taxon>
    </lineage>
</organism>
<dbReference type="OrthoDB" id="4217619at2759"/>
<dbReference type="PRINTS" id="PR00834">
    <property type="entry name" value="PROTEASES2C"/>
</dbReference>
<evidence type="ECO:0000256" key="4">
    <source>
        <dbReference type="ARBA" id="ARBA00010541"/>
    </source>
</evidence>
<dbReference type="SMART" id="SM00228">
    <property type="entry name" value="PDZ"/>
    <property type="match status" value="1"/>
</dbReference>
<keyword evidence="14" id="KW-0496">Mitochondrion</keyword>
<keyword evidence="8" id="KW-0812">Transmembrane</keyword>
<keyword evidence="9" id="KW-0053">Apoptosis</keyword>
<dbReference type="InterPro" id="IPR001478">
    <property type="entry name" value="PDZ"/>
</dbReference>
<dbReference type="EMBL" id="VSRR010000070">
    <property type="protein sequence ID" value="MPC09454.1"/>
    <property type="molecule type" value="Genomic_DNA"/>
</dbReference>
<dbReference type="InterPro" id="IPR001940">
    <property type="entry name" value="Peptidase_S1C"/>
</dbReference>
<reference evidence="21 22" key="1">
    <citation type="submission" date="2019-05" db="EMBL/GenBank/DDBJ databases">
        <title>Another draft genome of Portunus trituberculatus and its Hox gene families provides insights of decapod evolution.</title>
        <authorList>
            <person name="Jeong J.-H."/>
            <person name="Song I."/>
            <person name="Kim S."/>
            <person name="Choi T."/>
            <person name="Kim D."/>
            <person name="Ryu S."/>
            <person name="Kim W."/>
        </authorList>
    </citation>
    <scope>NUCLEOTIDE SEQUENCE [LARGE SCALE GENOMIC DNA]</scope>
    <source>
        <tissue evidence="21">Muscle</tissue>
    </source>
</reference>
<dbReference type="AlphaFoldDB" id="A0A5B7CL49"/>
<keyword evidence="22" id="KW-1185">Reference proteome</keyword>
<dbReference type="GO" id="GO:0004252">
    <property type="term" value="F:serine-type endopeptidase activity"/>
    <property type="evidence" value="ECO:0007669"/>
    <property type="project" value="InterPro"/>
</dbReference>
<comment type="catalytic activity">
    <reaction evidence="1">
        <text>Cleavage of non-polar aliphatic amino-acids at the P1 position, with a preference for Val, Ile and Met. At the P2 and P3 positions, Arg is selected most strongly with a secondary preference for other hydrophilic residues.</text>
        <dbReference type="EC" id="3.4.21.108"/>
    </reaction>
</comment>
<keyword evidence="11" id="KW-0720">Serine protease</keyword>
<dbReference type="PANTHER" id="PTHR22939">
    <property type="entry name" value="SERINE PROTEASE FAMILY S1C HTRA-RELATED"/>
    <property type="match status" value="1"/>
</dbReference>